<keyword evidence="2" id="KW-0808">Transferase</keyword>
<evidence type="ECO:0000256" key="3">
    <source>
        <dbReference type="SAM" id="MobiDB-lite"/>
    </source>
</evidence>
<feature type="domain" description="Glycosyl hydrolase 94 catalytic" evidence="5">
    <location>
        <begin position="543"/>
        <end position="740"/>
    </location>
</feature>
<dbReference type="SUPFAM" id="SSF48208">
    <property type="entry name" value="Six-hairpin glycosidases"/>
    <property type="match status" value="1"/>
</dbReference>
<dbReference type="Gene3D" id="2.70.98.40">
    <property type="entry name" value="Glycoside hydrolase, family 65, N-terminal domain"/>
    <property type="match status" value="2"/>
</dbReference>
<feature type="compositionally biased region" description="Basic and acidic residues" evidence="3">
    <location>
        <begin position="517"/>
        <end position="531"/>
    </location>
</feature>
<dbReference type="InterPro" id="IPR033432">
    <property type="entry name" value="GH94_catalytic"/>
</dbReference>
<sequence>MYRFDDEKREILIDDYRTPTPWMNYLSNGTFHAMISQAGGGVAFYKSPQIWRINHYRFFHLPTDRSGFYTYIKEGNQVWSPTCEPCARKPEKWEAAHGMGYTRYEAERDQLRVRETCFVSPMENAMVWRLELSSGRDRQLTLFPYVELGMMEFMRELQWQCYNKHQLSAWNMDDILVYRYGVEDQPKPDETPLVYFACNAPIRSFDCDRDVFVGSYRSEEDPVGVERGELAGSTMYGGDPCFALQIPVELKAGEKKEICVYLGCAMTEEEIRKSVEHCREEGFAEESLRRLGESWKDFFEGFQCSLPDPDAQRMINIWNPYQAERNFLFSRNISYYATGTFRGVGMRDTAQDILAMIPLDARRAKEKLNLLFTQQYADGHCNHYFFPTEGWEPVTRIHSDNHLWLVMDGYHMAVEEGRLDYLKTRIPFYDGGSATVWEHMKRSIDFTKEHMGEHGFPLMLCSDWNDMLYKVCRKGKGESIWTGMQFGTVLRMMEELAERIAASGEAQKYVSVQDGRASQDGHTAQDGHAAQDGRAAQAETAFAEECRRLYERQRELMNTLAWDGEWFRRCITDEGVFIGSAKEPQAKIWLNAQSWAVISGLGDPDKQIAAMDSVKRLLDTELGIKKIHPAMKDYPSKEDPLTYYNTGCGENGSVFCHANTWAIIAECMLGRRENAWKYYHQLLPMAAQQMAGQERYRAEPYVYSSNIFGPESDKFGLANVSWLTGTAAWMYLAATQYLLGIRPVWDGLQIAPCLPEGWTDVTVERLFRGCRYHIRIRHPDRKVLIPHVEGRKEYTAEI</sequence>
<name>A0A9D2QIW8_9FIRM</name>
<dbReference type="Pfam" id="PF17167">
    <property type="entry name" value="Glyco_hydro_94"/>
    <property type="match status" value="2"/>
</dbReference>
<dbReference type="GO" id="GO:0030246">
    <property type="term" value="F:carbohydrate binding"/>
    <property type="evidence" value="ECO:0007669"/>
    <property type="project" value="InterPro"/>
</dbReference>
<dbReference type="AlphaFoldDB" id="A0A9D2QIW8"/>
<evidence type="ECO:0008006" key="8">
    <source>
        <dbReference type="Google" id="ProtNLM"/>
    </source>
</evidence>
<dbReference type="InterPro" id="IPR010383">
    <property type="entry name" value="Glyco_hydrolase_94_b-supersand"/>
</dbReference>
<feature type="domain" description="Glycosyl hydrolase 94 catalytic" evidence="5">
    <location>
        <begin position="295"/>
        <end position="513"/>
    </location>
</feature>
<dbReference type="Gene3D" id="1.20.890.20">
    <property type="entry name" value="mpn423 like domain"/>
    <property type="match status" value="1"/>
</dbReference>
<dbReference type="SMART" id="SM01068">
    <property type="entry name" value="CBM_X"/>
    <property type="match status" value="1"/>
</dbReference>
<accession>A0A9D2QIW8</accession>
<dbReference type="InterPro" id="IPR011013">
    <property type="entry name" value="Gal_mutarotase_sf_dom"/>
</dbReference>
<dbReference type="InterPro" id="IPR037018">
    <property type="entry name" value="GH65_N"/>
</dbReference>
<keyword evidence="1" id="KW-0328">Glycosyltransferase</keyword>
<comment type="caution">
    <text evidence="6">The sequence shown here is derived from an EMBL/GenBank/DDBJ whole genome shotgun (WGS) entry which is preliminary data.</text>
</comment>
<evidence type="ECO:0000313" key="7">
    <source>
        <dbReference type="Proteomes" id="UP000823922"/>
    </source>
</evidence>
<dbReference type="PANTHER" id="PTHR37469">
    <property type="entry name" value="CELLOBIONIC ACID PHOSPHORYLASE-RELATED"/>
    <property type="match status" value="1"/>
</dbReference>
<dbReference type="Gene3D" id="2.60.420.10">
    <property type="entry name" value="Maltose phosphorylase, domain 3"/>
    <property type="match status" value="1"/>
</dbReference>
<proteinExistence type="predicted"/>
<reference evidence="6" key="1">
    <citation type="journal article" date="2021" name="PeerJ">
        <title>Extensive microbial diversity within the chicken gut microbiome revealed by metagenomics and culture.</title>
        <authorList>
            <person name="Gilroy R."/>
            <person name="Ravi A."/>
            <person name="Getino M."/>
            <person name="Pursley I."/>
            <person name="Horton D.L."/>
            <person name="Alikhan N.F."/>
            <person name="Baker D."/>
            <person name="Gharbi K."/>
            <person name="Hall N."/>
            <person name="Watson M."/>
            <person name="Adriaenssens E.M."/>
            <person name="Foster-Nyarko E."/>
            <person name="Jarju S."/>
            <person name="Secka A."/>
            <person name="Antonio M."/>
            <person name="Oren A."/>
            <person name="Chaudhuri R.R."/>
            <person name="La Ragione R."/>
            <person name="Hildebrand F."/>
            <person name="Pallen M.J."/>
        </authorList>
    </citation>
    <scope>NUCLEOTIDE SEQUENCE</scope>
    <source>
        <strain evidence="6">ChiBcec1-1630</strain>
    </source>
</reference>
<dbReference type="InterPro" id="IPR052047">
    <property type="entry name" value="GH94_Enzymes"/>
</dbReference>
<dbReference type="GO" id="GO:0016757">
    <property type="term" value="F:glycosyltransferase activity"/>
    <property type="evidence" value="ECO:0007669"/>
    <property type="project" value="UniProtKB-KW"/>
</dbReference>
<dbReference type="Proteomes" id="UP000823922">
    <property type="component" value="Unassembled WGS sequence"/>
</dbReference>
<evidence type="ECO:0000256" key="1">
    <source>
        <dbReference type="ARBA" id="ARBA00022676"/>
    </source>
</evidence>
<protein>
    <recommendedName>
        <fullName evidence="8">Cellobiose phosphorylase</fullName>
    </recommendedName>
</protein>
<dbReference type="Gene3D" id="1.50.10.10">
    <property type="match status" value="2"/>
</dbReference>
<dbReference type="PANTHER" id="PTHR37469:SF2">
    <property type="entry name" value="CELLOBIONIC ACID PHOSPHORYLASE"/>
    <property type="match status" value="1"/>
</dbReference>
<reference evidence="6" key="2">
    <citation type="submission" date="2021-04" db="EMBL/GenBank/DDBJ databases">
        <authorList>
            <person name="Gilroy R."/>
        </authorList>
    </citation>
    <scope>NUCLEOTIDE SEQUENCE</scope>
    <source>
        <strain evidence="6">ChiBcec1-1630</strain>
    </source>
</reference>
<feature type="domain" description="Glycosyl hydrolase 94 supersandwich" evidence="4">
    <location>
        <begin position="11"/>
        <end position="280"/>
    </location>
</feature>
<dbReference type="EMBL" id="DWVS01000271">
    <property type="protein sequence ID" value="HJC88445.1"/>
    <property type="molecule type" value="Genomic_DNA"/>
</dbReference>
<organism evidence="6 7">
    <name type="scientific">Candidatus Eisenbergiella intestinigallinarum</name>
    <dbReference type="NCBI Taxonomy" id="2838549"/>
    <lineage>
        <taxon>Bacteria</taxon>
        <taxon>Bacillati</taxon>
        <taxon>Bacillota</taxon>
        <taxon>Clostridia</taxon>
        <taxon>Lachnospirales</taxon>
        <taxon>Lachnospiraceae</taxon>
        <taxon>Eisenbergiella</taxon>
    </lineage>
</organism>
<dbReference type="GO" id="GO:0005975">
    <property type="term" value="P:carbohydrate metabolic process"/>
    <property type="evidence" value="ECO:0007669"/>
    <property type="project" value="InterPro"/>
</dbReference>
<dbReference type="Pfam" id="PF06165">
    <property type="entry name" value="GH94_b-supersand"/>
    <property type="match status" value="1"/>
</dbReference>
<gene>
    <name evidence="6" type="ORF">H9926_10570</name>
</gene>
<feature type="region of interest" description="Disordered" evidence="3">
    <location>
        <begin position="511"/>
        <end position="536"/>
    </location>
</feature>
<evidence type="ECO:0000259" key="5">
    <source>
        <dbReference type="Pfam" id="PF17167"/>
    </source>
</evidence>
<dbReference type="SUPFAM" id="SSF74650">
    <property type="entry name" value="Galactose mutarotase-like"/>
    <property type="match status" value="1"/>
</dbReference>
<dbReference type="InterPro" id="IPR008928">
    <property type="entry name" value="6-hairpin_glycosidase_sf"/>
</dbReference>
<dbReference type="InterPro" id="IPR012341">
    <property type="entry name" value="6hp_glycosidase-like_sf"/>
</dbReference>
<evidence type="ECO:0000256" key="2">
    <source>
        <dbReference type="ARBA" id="ARBA00022679"/>
    </source>
</evidence>
<evidence type="ECO:0000259" key="4">
    <source>
        <dbReference type="Pfam" id="PF06165"/>
    </source>
</evidence>
<evidence type="ECO:0000313" key="6">
    <source>
        <dbReference type="EMBL" id="HJC88445.1"/>
    </source>
</evidence>